<gene>
    <name evidence="3" type="ORF">P7079_04435</name>
</gene>
<dbReference type="RefSeq" id="WP_278012092.1">
    <property type="nucleotide sequence ID" value="NZ_CP121208.1"/>
</dbReference>
<evidence type="ECO:0000313" key="3">
    <source>
        <dbReference type="EMBL" id="WFM82666.1"/>
    </source>
</evidence>
<dbReference type="Pfam" id="PF03993">
    <property type="entry name" value="DUF349"/>
    <property type="match status" value="3"/>
</dbReference>
<feature type="compositionally biased region" description="Low complexity" evidence="2">
    <location>
        <begin position="12"/>
        <end position="24"/>
    </location>
</feature>
<dbReference type="Proteomes" id="UP001215216">
    <property type="component" value="Chromosome"/>
</dbReference>
<organism evidence="3 4">
    <name type="scientific">Arcanobacterium canis</name>
    <dbReference type="NCBI Taxonomy" id="999183"/>
    <lineage>
        <taxon>Bacteria</taxon>
        <taxon>Bacillati</taxon>
        <taxon>Actinomycetota</taxon>
        <taxon>Actinomycetes</taxon>
        <taxon>Actinomycetales</taxon>
        <taxon>Actinomycetaceae</taxon>
        <taxon>Arcanobacterium</taxon>
    </lineage>
</organism>
<evidence type="ECO:0000256" key="1">
    <source>
        <dbReference type="SAM" id="Coils"/>
    </source>
</evidence>
<feature type="coiled-coil region" evidence="1">
    <location>
        <begin position="405"/>
        <end position="432"/>
    </location>
</feature>
<dbReference type="InterPro" id="IPR007139">
    <property type="entry name" value="DUF349"/>
</dbReference>
<feature type="compositionally biased region" description="Pro residues" evidence="2">
    <location>
        <begin position="25"/>
        <end position="38"/>
    </location>
</feature>
<name>A0ABY8G0H8_9ACTO</name>
<keyword evidence="1" id="KW-0175">Coiled coil</keyword>
<feature type="compositionally biased region" description="Polar residues" evidence="2">
    <location>
        <begin position="1"/>
        <end position="10"/>
    </location>
</feature>
<proteinExistence type="predicted"/>
<protein>
    <submittedName>
        <fullName evidence="3">DUF349 domain-containing protein</fullName>
    </submittedName>
</protein>
<evidence type="ECO:0000256" key="2">
    <source>
        <dbReference type="SAM" id="MobiDB-lite"/>
    </source>
</evidence>
<keyword evidence="4" id="KW-1185">Reference proteome</keyword>
<sequence length="458" mass="50780">MSDTMPTPASNEAAETTQPTATPAPATPTPAPAAPAAPAPLTEPEAAEAAKWGRVDDEGNVWLTDGEGKGVRVVGQYTAGGTVTDVLTLYARRFLDLQSQVALLEMRINTISPEESRKSQKHLAAQLEEPAAIGDIAALRTRVDATLPLIEQRAEVVNAERAEAKKKALEEREAIVAEAEKISAQDPSTTHWKNSRTALTELLEQWKHAQRHGARIDRPTEEALWKRFSSARTQFDRHRRQYFSERDKAAKATVNAKEDLIRRATELQNSTDWGAASAAYRQLMNEWKAAGRAGRKEDDKLWDRFRAAQQVFFDARNAHNNQLDEEFSENLAKKLKLLKEAEKLVPVSDVEAAKTAIREIGEQWDKIGRVPRGDVGRTEGRLRDIEQAIRDADSEQWRKSDPAVAERTNGMAAQLEALIAELEGQIAEAKAAGDDKKVKEYTSALEARKQWLAAVQAD</sequence>
<feature type="coiled-coil region" evidence="1">
    <location>
        <begin position="152"/>
        <end position="185"/>
    </location>
</feature>
<feature type="region of interest" description="Disordered" evidence="2">
    <location>
        <begin position="1"/>
        <end position="47"/>
    </location>
</feature>
<accession>A0ABY8G0H8</accession>
<dbReference type="EMBL" id="CP121208">
    <property type="protein sequence ID" value="WFM82666.1"/>
    <property type="molecule type" value="Genomic_DNA"/>
</dbReference>
<reference evidence="3 4" key="1">
    <citation type="submission" date="2023-03" db="EMBL/GenBank/DDBJ databases">
        <title>Complete genome of Arcanobacterium canis strain DSM 25104 isolated in 2010 from a canine otitis externa in Germany.</title>
        <authorList>
            <person name="Borowiak M."/>
            <person name="Kreitlow A."/>
            <person name="Malorny B."/>
            <person name="Laemmler C."/>
            <person name="Prenger-Berninghoff E."/>
            <person name="Ploetz M."/>
            <person name="Abdulmawjood A."/>
        </authorList>
    </citation>
    <scope>NUCLEOTIDE SEQUENCE [LARGE SCALE GENOMIC DNA]</scope>
    <source>
        <strain evidence="3 4">DSM 25104</strain>
    </source>
</reference>
<evidence type="ECO:0000313" key="4">
    <source>
        <dbReference type="Proteomes" id="UP001215216"/>
    </source>
</evidence>